<accession>A0AAD5YQ86</accession>
<feature type="compositionally biased region" description="Basic and acidic residues" evidence="1">
    <location>
        <begin position="927"/>
        <end position="936"/>
    </location>
</feature>
<feature type="compositionally biased region" description="Basic and acidic residues" evidence="1">
    <location>
        <begin position="473"/>
        <end position="485"/>
    </location>
</feature>
<feature type="compositionally biased region" description="Polar residues" evidence="1">
    <location>
        <begin position="326"/>
        <end position="337"/>
    </location>
</feature>
<feature type="region of interest" description="Disordered" evidence="1">
    <location>
        <begin position="616"/>
        <end position="675"/>
    </location>
</feature>
<feature type="compositionally biased region" description="Low complexity" evidence="1">
    <location>
        <begin position="1029"/>
        <end position="1045"/>
    </location>
</feature>
<feature type="region of interest" description="Disordered" evidence="1">
    <location>
        <begin position="1116"/>
        <end position="1152"/>
    </location>
</feature>
<feature type="compositionally biased region" description="Basic and acidic residues" evidence="1">
    <location>
        <begin position="58"/>
        <end position="68"/>
    </location>
</feature>
<feature type="compositionally biased region" description="Polar residues" evidence="1">
    <location>
        <begin position="368"/>
        <end position="385"/>
    </location>
</feature>
<feature type="compositionally biased region" description="Polar residues" evidence="1">
    <location>
        <begin position="493"/>
        <end position="506"/>
    </location>
</feature>
<reference evidence="2" key="1">
    <citation type="submission" date="2022-07" db="EMBL/GenBank/DDBJ databases">
        <title>Genome Sequence of Leucocoprinus birnbaumii.</title>
        <authorList>
            <person name="Buettner E."/>
        </authorList>
    </citation>
    <scope>NUCLEOTIDE SEQUENCE</scope>
    <source>
        <strain evidence="2">VT141</strain>
    </source>
</reference>
<feature type="compositionally biased region" description="Basic and acidic residues" evidence="1">
    <location>
        <begin position="85"/>
        <end position="107"/>
    </location>
</feature>
<feature type="compositionally biased region" description="Basic residues" evidence="1">
    <location>
        <begin position="570"/>
        <end position="580"/>
    </location>
</feature>
<evidence type="ECO:0000256" key="1">
    <source>
        <dbReference type="SAM" id="MobiDB-lite"/>
    </source>
</evidence>
<feature type="compositionally biased region" description="Polar residues" evidence="1">
    <location>
        <begin position="219"/>
        <end position="228"/>
    </location>
</feature>
<feature type="region of interest" description="Disordered" evidence="1">
    <location>
        <begin position="1027"/>
        <end position="1072"/>
    </location>
</feature>
<feature type="compositionally biased region" description="Basic and acidic residues" evidence="1">
    <location>
        <begin position="1116"/>
        <end position="1128"/>
    </location>
</feature>
<feature type="compositionally biased region" description="Low complexity" evidence="1">
    <location>
        <begin position="632"/>
        <end position="643"/>
    </location>
</feature>
<organism evidence="2 3">
    <name type="scientific">Leucocoprinus birnbaumii</name>
    <dbReference type="NCBI Taxonomy" id="56174"/>
    <lineage>
        <taxon>Eukaryota</taxon>
        <taxon>Fungi</taxon>
        <taxon>Dikarya</taxon>
        <taxon>Basidiomycota</taxon>
        <taxon>Agaricomycotina</taxon>
        <taxon>Agaricomycetes</taxon>
        <taxon>Agaricomycetidae</taxon>
        <taxon>Agaricales</taxon>
        <taxon>Agaricineae</taxon>
        <taxon>Agaricaceae</taxon>
        <taxon>Leucocoprinus</taxon>
    </lineage>
</organism>
<keyword evidence="3" id="KW-1185">Reference proteome</keyword>
<proteinExistence type="predicted"/>
<feature type="compositionally biased region" description="Low complexity" evidence="1">
    <location>
        <begin position="287"/>
        <end position="309"/>
    </location>
</feature>
<feature type="region of interest" description="Disordered" evidence="1">
    <location>
        <begin position="1"/>
        <end position="263"/>
    </location>
</feature>
<dbReference type="EMBL" id="JANIEX010000972">
    <property type="protein sequence ID" value="KAJ3561660.1"/>
    <property type="molecule type" value="Genomic_DNA"/>
</dbReference>
<protein>
    <submittedName>
        <fullName evidence="2">Uncharacterized protein</fullName>
    </submittedName>
</protein>
<feature type="compositionally biased region" description="Polar residues" evidence="1">
    <location>
        <begin position="940"/>
        <end position="954"/>
    </location>
</feature>
<feature type="compositionally biased region" description="Basic and acidic residues" evidence="1">
    <location>
        <begin position="25"/>
        <end position="41"/>
    </location>
</feature>
<feature type="region of interest" description="Disordered" evidence="1">
    <location>
        <begin position="557"/>
        <end position="596"/>
    </location>
</feature>
<feature type="compositionally biased region" description="Basic and acidic residues" evidence="1">
    <location>
        <begin position="507"/>
        <end position="521"/>
    </location>
</feature>
<feature type="compositionally biased region" description="Low complexity" evidence="1">
    <location>
        <begin position="1129"/>
        <end position="1143"/>
    </location>
</feature>
<sequence length="1296" mass="141847">MATATSHPSQPRFSRGFNFGSKPTSELRNRASNTGREHNEEDWYIPYTGTYEPPPEPRSSRNRDRDSWGDPIYGFNNGEIFGDGPRVHYDDDSSPRDGFRSSEESRVRGRGRAQSISSNYTASTGIDHSRAGQSAQRRHHTTSFQHQPTPSYVKLDVGGVGESPVPHLRQPKERSLSHRGSLASIFTFGVKTPSSPPPATKVVRTSSRKHSSRPSTSSGFDRSSNRLSSNDHRRTASGDSNSHSIRVKRGAVSPLQTVDSHTTTDEDYYHSYYSTLLQSPAKPRPSIPADHPSSSDSPPTSPTSATHQHPYALAFPGSEVQDRKYTQPNSAPPTAQLPQPPSVPKLTFSLSHSSPLPPGPTSTLRAPNPNTTPQKQLKGSTSTPNLKGAKNALSTSRNVPKGIDKWLSAETWCDALLFPRPRLKIKSERSSSGRIVSPPGSPVLPFDSREKQQTSSVPSRVLAHSRSLVNLREASKEEEPRHQHSEVGISLASPPTTSQAHLQSRNGSDEQHRTGRSDYLRPPRPKSWASDDLDLPSPVPSLAKVLADGERLESDRKEWQSKAVGSWGNKHARSVSRARSKSLTAQGRRKASEAQGSMGYLTARAVLGNQDIIPILPSTQKHKRAPSSQRGTSSNSHSRNTSNVPTQTSSVIRSLTHSSRSHSRDHSRNDSWSKTIKAVKSTAPCFNNDATTTPTDEKNTQHLQKPAEGALPKAEVQATRLLSPVTTPAALPTSLPPPMGPSPTPSNASGVTDPRVGIAISTPLTDESMGRGDIQTVPHPYAQGGLYSYTPPSPVREKRVEYAGPHPVQNLPPHEIPEGPAARHRLPPQVVLSHPYAQAHSPSRDSYDDRIIRHMRPDSNIPAPDKMWAPLAPGVVREVLPGEFNYSPFIASDGKLEGDMAVAMAMSGIVDTVGVGEALAYANEYQEPERGGESSRDSGLGTSENIHPSVSTSQEVIVEVDAAEEEEESNARLGSPSRMPVQYDVTRPSYRYQLPARTPETLHTFASSPLEHQFTPRMPEFIRSEMRGSPVVNSSESSSQRNSPRPLGSPNDLGGFQDLFYKPGNNSGNEPRRLASFGNISWNGSQTRLSNIPFDLKSPHQRPASGLTSLARKLSQEYERLSTRERAESQYSRSSSSMVTGSSRPGTSRRPTDASLEFVFERTVQGVHTHEHGEDESALPFEPEEIVPEDVKSMTSSMETGKELEPLESEDETADHALQRYSMLSKSKPQPLLQLTQIIDSRTPDNWITRLNVPRLTVQRMSLPSPIILSLLTKVVPPSPALQIPKLVSSQDYTPL</sequence>
<feature type="region of interest" description="Disordered" evidence="1">
    <location>
        <begin position="427"/>
        <end position="540"/>
    </location>
</feature>
<feature type="compositionally biased region" description="Polar residues" evidence="1">
    <location>
        <begin position="114"/>
        <end position="135"/>
    </location>
</feature>
<dbReference type="Proteomes" id="UP001213000">
    <property type="component" value="Unassembled WGS sequence"/>
</dbReference>
<feature type="compositionally biased region" description="Basic and acidic residues" evidence="1">
    <location>
        <begin position="662"/>
        <end position="671"/>
    </location>
</feature>
<feature type="region of interest" description="Disordered" evidence="1">
    <location>
        <begin position="321"/>
        <end position="396"/>
    </location>
</feature>
<evidence type="ECO:0000313" key="3">
    <source>
        <dbReference type="Proteomes" id="UP001213000"/>
    </source>
</evidence>
<feature type="compositionally biased region" description="Polar residues" evidence="1">
    <location>
        <begin position="1"/>
        <end position="12"/>
    </location>
</feature>
<feature type="region of interest" description="Disordered" evidence="1">
    <location>
        <begin position="278"/>
        <end position="309"/>
    </location>
</feature>
<name>A0AAD5YQ86_9AGAR</name>
<feature type="region of interest" description="Disordered" evidence="1">
    <location>
        <begin position="924"/>
        <end position="982"/>
    </location>
</feature>
<evidence type="ECO:0000313" key="2">
    <source>
        <dbReference type="EMBL" id="KAJ3561660.1"/>
    </source>
</evidence>
<gene>
    <name evidence="2" type="ORF">NP233_g10062</name>
</gene>
<comment type="caution">
    <text evidence="2">The sequence shown here is derived from an EMBL/GenBank/DDBJ whole genome shotgun (WGS) entry which is preliminary data.</text>
</comment>